<dbReference type="InterPro" id="IPR001308">
    <property type="entry name" value="ETF_a/FixB"/>
</dbReference>
<dbReference type="InterPro" id="IPR033947">
    <property type="entry name" value="ETF_alpha_N"/>
</dbReference>
<reference evidence="4" key="1">
    <citation type="journal article" date="2016" name="Nat. Genet.">
        <title>The genome sequences of Arachis duranensis and Arachis ipaensis, the diploid ancestors of cultivated peanut.</title>
        <authorList>
            <person name="Bertioli D.J."/>
            <person name="Cannon S.B."/>
            <person name="Froenicke L."/>
            <person name="Huang G."/>
            <person name="Farmer A.D."/>
            <person name="Cannon E.K."/>
            <person name="Liu X."/>
            <person name="Gao D."/>
            <person name="Clevenger J."/>
            <person name="Dash S."/>
            <person name="Ren L."/>
            <person name="Moretzsohn M.C."/>
            <person name="Shirasawa K."/>
            <person name="Huang W."/>
            <person name="Vidigal B."/>
            <person name="Abernathy B."/>
            <person name="Chu Y."/>
            <person name="Niederhuth C.E."/>
            <person name="Umale P."/>
            <person name="Araujo A.C."/>
            <person name="Kozik A."/>
            <person name="Kim K.D."/>
            <person name="Burow M.D."/>
            <person name="Varshney R.K."/>
            <person name="Wang X."/>
            <person name="Zhang X."/>
            <person name="Barkley N."/>
            <person name="Guimaraes P.M."/>
            <person name="Isobe S."/>
            <person name="Guo B."/>
            <person name="Liao B."/>
            <person name="Stalker H.T."/>
            <person name="Schmitz R.J."/>
            <person name="Scheffler B.E."/>
            <person name="Leal-Bertioli S.C."/>
            <person name="Xun X."/>
            <person name="Jackson S.A."/>
            <person name="Michelmore R."/>
            <person name="Ozias-Akins P."/>
        </authorList>
    </citation>
    <scope>NUCLEOTIDE SEQUENCE [LARGE SCALE GENOMIC DNA]</scope>
    <source>
        <strain evidence="4">cv. V14167</strain>
    </source>
</reference>
<dbReference type="AlphaFoldDB" id="A0A9C6WLK1"/>
<dbReference type="SUPFAM" id="SSF52402">
    <property type="entry name" value="Adenine nucleotide alpha hydrolases-like"/>
    <property type="match status" value="1"/>
</dbReference>
<comment type="similarity">
    <text evidence="2">Belongs to the ETF alpha-subunit/FixB family.</text>
</comment>
<feature type="domain" description="Electron transfer flavoprotein alpha/beta-subunit N-terminal" evidence="3">
    <location>
        <begin position="78"/>
        <end position="265"/>
    </location>
</feature>
<sequence>MHHLGRPRDCIRPLVFVLGFMKVYNHQSIEAVINRFILFQDVLSYVLDEEVEDMTTPIPLPYGVHTKNRRHVDGRNLVYCCRQQEDYLNVEDEHLLELTAATSLAGNGNSSVSVLLAGSGPSLHQAASHAASSHPSVSQVLIVDSEKFKSPLAEPWAKLVHLVQQQGGYSHIIAASNSFGKNIMPRAAALLDVSPITDVTGISDAQTFVRPIYAGNALCTVRYTGSNPCILTIRSTSFPVPQKSNDSKAEASISQVNLSNFDEDLNKSRYIYQTSQDDEGPDLGNARVVITGGRALKNAENFKLIENLAKKLGGAVGATRAAVDAGFVPNDLQVTILLPFRYMSFGGFGFLWECNMMRDSKVIVAVNNDADAPIFQVADYGLVGDLFEVIPELLEKLPEKK</sequence>
<dbReference type="SUPFAM" id="SSF52467">
    <property type="entry name" value="DHS-like NAD/FAD-binding domain"/>
    <property type="match status" value="1"/>
</dbReference>
<evidence type="ECO:0000313" key="4">
    <source>
        <dbReference type="Proteomes" id="UP000515211"/>
    </source>
</evidence>
<accession>A0A9C6WLK1</accession>
<dbReference type="CDD" id="cd01715">
    <property type="entry name" value="ETF_alpha"/>
    <property type="match status" value="1"/>
</dbReference>
<dbReference type="InterPro" id="IPR014731">
    <property type="entry name" value="ETF_asu_C"/>
</dbReference>
<protein>
    <submittedName>
        <fullName evidence="5">Electron transfer flavoprotein subunit alpha, mitochondrial</fullName>
    </submittedName>
</protein>
<dbReference type="GO" id="GO:0050660">
    <property type="term" value="F:flavin adenine dinucleotide binding"/>
    <property type="evidence" value="ECO:0007669"/>
    <property type="project" value="InterPro"/>
</dbReference>
<reference evidence="5" key="2">
    <citation type="submission" date="2025-08" db="UniProtKB">
        <authorList>
            <consortium name="RefSeq"/>
        </authorList>
    </citation>
    <scope>IDENTIFICATION</scope>
    <source>
        <tissue evidence="5">Whole plant</tissue>
    </source>
</reference>
<dbReference type="GO" id="GO:0009055">
    <property type="term" value="F:electron transfer activity"/>
    <property type="evidence" value="ECO:0007669"/>
    <property type="project" value="InterPro"/>
</dbReference>
<dbReference type="Pfam" id="PF01012">
    <property type="entry name" value="ETF"/>
    <property type="match status" value="1"/>
</dbReference>
<name>A0A9C6WLK1_ARADU</name>
<dbReference type="InterPro" id="IPR014729">
    <property type="entry name" value="Rossmann-like_a/b/a_fold"/>
</dbReference>
<dbReference type="KEGG" id="adu:107478148"/>
<dbReference type="Pfam" id="PF00766">
    <property type="entry name" value="ETF_alpha"/>
    <property type="match status" value="1"/>
</dbReference>
<dbReference type="GO" id="GO:0033539">
    <property type="term" value="P:fatty acid beta-oxidation using acyl-CoA dehydrogenase"/>
    <property type="evidence" value="ECO:0007669"/>
    <property type="project" value="TreeGrafter"/>
</dbReference>
<dbReference type="Proteomes" id="UP000515211">
    <property type="component" value="Chromosome 3"/>
</dbReference>
<dbReference type="GeneID" id="107478148"/>
<dbReference type="Gene3D" id="3.40.50.620">
    <property type="entry name" value="HUPs"/>
    <property type="match status" value="1"/>
</dbReference>
<evidence type="ECO:0000256" key="1">
    <source>
        <dbReference type="ARBA" id="ARBA00004305"/>
    </source>
</evidence>
<dbReference type="RefSeq" id="XP_052114166.1">
    <property type="nucleotide sequence ID" value="XM_052258206.1"/>
</dbReference>
<proteinExistence type="inferred from homology"/>
<gene>
    <name evidence="5" type="primary">LOC107478148</name>
</gene>
<dbReference type="InterPro" id="IPR014730">
    <property type="entry name" value="ETF_a/b_N"/>
</dbReference>
<evidence type="ECO:0000256" key="2">
    <source>
        <dbReference type="ARBA" id="ARBA00005817"/>
    </source>
</evidence>
<keyword evidence="4" id="KW-1185">Reference proteome</keyword>
<evidence type="ECO:0000313" key="5">
    <source>
        <dbReference type="RefSeq" id="XP_052114166.1"/>
    </source>
</evidence>
<organism evidence="4 5">
    <name type="scientific">Arachis duranensis</name>
    <name type="common">Wild peanut</name>
    <dbReference type="NCBI Taxonomy" id="130453"/>
    <lineage>
        <taxon>Eukaryota</taxon>
        <taxon>Viridiplantae</taxon>
        <taxon>Streptophyta</taxon>
        <taxon>Embryophyta</taxon>
        <taxon>Tracheophyta</taxon>
        <taxon>Spermatophyta</taxon>
        <taxon>Magnoliopsida</taxon>
        <taxon>eudicotyledons</taxon>
        <taxon>Gunneridae</taxon>
        <taxon>Pentapetalae</taxon>
        <taxon>rosids</taxon>
        <taxon>fabids</taxon>
        <taxon>Fabales</taxon>
        <taxon>Fabaceae</taxon>
        <taxon>Papilionoideae</taxon>
        <taxon>50 kb inversion clade</taxon>
        <taxon>dalbergioids sensu lato</taxon>
        <taxon>Dalbergieae</taxon>
        <taxon>Pterocarpus clade</taxon>
        <taxon>Arachis</taxon>
    </lineage>
</organism>
<dbReference type="PANTHER" id="PTHR43153">
    <property type="entry name" value="ELECTRON TRANSFER FLAVOPROTEIN ALPHA"/>
    <property type="match status" value="1"/>
</dbReference>
<dbReference type="Gene3D" id="3.40.50.1220">
    <property type="entry name" value="TPP-binding domain"/>
    <property type="match status" value="1"/>
</dbReference>
<dbReference type="GO" id="GO:0005759">
    <property type="term" value="C:mitochondrial matrix"/>
    <property type="evidence" value="ECO:0007669"/>
    <property type="project" value="UniProtKB-SubCell"/>
</dbReference>
<comment type="subcellular location">
    <subcellularLocation>
        <location evidence="1">Mitochondrion matrix</location>
    </subcellularLocation>
</comment>
<dbReference type="PANTHER" id="PTHR43153:SF1">
    <property type="entry name" value="ELECTRON TRANSFER FLAVOPROTEIN SUBUNIT ALPHA, MITOCHONDRIAL"/>
    <property type="match status" value="1"/>
</dbReference>
<evidence type="ECO:0000259" key="3">
    <source>
        <dbReference type="SMART" id="SM00893"/>
    </source>
</evidence>
<dbReference type="InterPro" id="IPR029035">
    <property type="entry name" value="DHS-like_NAD/FAD-binding_dom"/>
</dbReference>
<dbReference type="SMART" id="SM00893">
    <property type="entry name" value="ETF"/>
    <property type="match status" value="1"/>
</dbReference>